<evidence type="ECO:0000256" key="9">
    <source>
        <dbReference type="SAM" id="Phobius"/>
    </source>
</evidence>
<evidence type="ECO:0000256" key="4">
    <source>
        <dbReference type="ARBA" id="ARBA00022475"/>
    </source>
</evidence>
<feature type="transmembrane region" description="Helical" evidence="9">
    <location>
        <begin position="207"/>
        <end position="230"/>
    </location>
</feature>
<keyword evidence="4" id="KW-1003">Cell membrane</keyword>
<feature type="transmembrane region" description="Helical" evidence="9">
    <location>
        <begin position="430"/>
        <end position="448"/>
    </location>
</feature>
<dbReference type="PANTHER" id="PTHR30588">
    <property type="entry name" value="BRANCHED-CHAIN AMINO ACID TRANSPORT SYSTEM 2 CARRIER PROTEIN"/>
    <property type="match status" value="1"/>
</dbReference>
<organism evidence="10 11">
    <name type="scientific">Corynebacterium suicordis DSM 45110</name>
    <dbReference type="NCBI Taxonomy" id="1121369"/>
    <lineage>
        <taxon>Bacteria</taxon>
        <taxon>Bacillati</taxon>
        <taxon>Actinomycetota</taxon>
        <taxon>Actinomycetes</taxon>
        <taxon>Mycobacteriales</taxon>
        <taxon>Corynebacteriaceae</taxon>
        <taxon>Corynebacterium</taxon>
    </lineage>
</organism>
<comment type="caution">
    <text evidence="10">The sequence shown here is derived from an EMBL/GenBank/DDBJ whole genome shotgun (WGS) entry which is preliminary data.</text>
</comment>
<name>A0ABR9ZL61_9CORY</name>
<keyword evidence="5 9" id="KW-0812">Transmembrane</keyword>
<evidence type="ECO:0000256" key="3">
    <source>
        <dbReference type="ARBA" id="ARBA00022448"/>
    </source>
</evidence>
<keyword evidence="8 9" id="KW-0472">Membrane</keyword>
<feature type="transmembrane region" description="Helical" evidence="9">
    <location>
        <begin position="57"/>
        <end position="81"/>
    </location>
</feature>
<evidence type="ECO:0000256" key="7">
    <source>
        <dbReference type="ARBA" id="ARBA00022989"/>
    </source>
</evidence>
<feature type="transmembrane region" description="Helical" evidence="9">
    <location>
        <begin position="297"/>
        <end position="322"/>
    </location>
</feature>
<feature type="transmembrane region" description="Helical" evidence="9">
    <location>
        <begin position="356"/>
        <end position="380"/>
    </location>
</feature>
<evidence type="ECO:0000256" key="8">
    <source>
        <dbReference type="ARBA" id="ARBA00023136"/>
    </source>
</evidence>
<dbReference type="PANTHER" id="PTHR30588:SF0">
    <property type="entry name" value="BRANCHED-CHAIN AMINO ACID PERMEASE BRNQ"/>
    <property type="match status" value="1"/>
</dbReference>
<evidence type="ECO:0000313" key="11">
    <source>
        <dbReference type="Proteomes" id="UP000635902"/>
    </source>
</evidence>
<dbReference type="RefSeq" id="WP_194557056.1">
    <property type="nucleotide sequence ID" value="NZ_JADKMY010000003.1"/>
</dbReference>
<gene>
    <name evidence="10" type="primary">brnQ</name>
    <name evidence="10" type="ORF">IRY30_08775</name>
</gene>
<keyword evidence="3" id="KW-0813">Transport</keyword>
<feature type="transmembrane region" description="Helical" evidence="9">
    <location>
        <begin position="24"/>
        <end position="45"/>
    </location>
</feature>
<evidence type="ECO:0000256" key="2">
    <source>
        <dbReference type="ARBA" id="ARBA00008540"/>
    </source>
</evidence>
<feature type="transmembrane region" description="Helical" evidence="9">
    <location>
        <begin position="392"/>
        <end position="410"/>
    </location>
</feature>
<comment type="subcellular location">
    <subcellularLocation>
        <location evidence="1">Cell membrane</location>
        <topology evidence="1">Multi-pass membrane protein</topology>
    </subcellularLocation>
</comment>
<dbReference type="NCBIfam" id="TIGR00796">
    <property type="entry name" value="livcs"/>
    <property type="match status" value="1"/>
</dbReference>
<keyword evidence="6" id="KW-0029">Amino-acid transport</keyword>
<dbReference type="Proteomes" id="UP000635902">
    <property type="component" value="Unassembled WGS sequence"/>
</dbReference>
<keyword evidence="7 9" id="KW-1133">Transmembrane helix</keyword>
<feature type="transmembrane region" description="Helical" evidence="9">
    <location>
        <begin position="242"/>
        <end position="263"/>
    </location>
</feature>
<evidence type="ECO:0000256" key="1">
    <source>
        <dbReference type="ARBA" id="ARBA00004651"/>
    </source>
</evidence>
<evidence type="ECO:0000256" key="6">
    <source>
        <dbReference type="ARBA" id="ARBA00022970"/>
    </source>
</evidence>
<feature type="transmembrane region" description="Helical" evidence="9">
    <location>
        <begin position="93"/>
        <end position="116"/>
    </location>
</feature>
<sequence>MASSPATGSSATSENGASRGSNRATVAAIGLMLFSMFFGAGNLIFPPILGVESGEHFTPAIIGFLLTAVALPALTVIAVAISGSGVKDLASRAGVVFGLVFSVVAYLSIGSFYALPRAAAIGYELGIETTLNLSGSWWRLLFTSLFFAVTFAIVLVPGKVADTLGKVLTPVLLILLAVLAVVTISTLDNPPAPATPEYENNALVSGALQGYFTMDSIAALAFAIIVVSTFGSKGITEHRTVVKLTAISAGIAAVFLLFVYVALGVMGTRMPDKGSYSDGAELLSTASELSLGTAGSVVFSGVVLLACLTTAVGLIAASAAFFNELVPRVAYRTWAIIFTLIGLVIANLGLERILSISGPVIGLIYPPAIALIAITVSHLLMPKLRLPYTYRTAVYTALVFSTVDFFQKLGWEWPALSNLLSHIPLFNEGLGWLIPTVITSLIAVAVDLTRGRKRREPLVSGEIDESLHSEVSASS</sequence>
<keyword evidence="11" id="KW-1185">Reference proteome</keyword>
<accession>A0ABR9ZL61</accession>
<feature type="transmembrane region" description="Helical" evidence="9">
    <location>
        <begin position="329"/>
        <end position="350"/>
    </location>
</feature>
<proteinExistence type="inferred from homology"/>
<evidence type="ECO:0000256" key="5">
    <source>
        <dbReference type="ARBA" id="ARBA00022692"/>
    </source>
</evidence>
<feature type="transmembrane region" description="Helical" evidence="9">
    <location>
        <begin position="167"/>
        <end position="187"/>
    </location>
</feature>
<feature type="transmembrane region" description="Helical" evidence="9">
    <location>
        <begin position="136"/>
        <end position="155"/>
    </location>
</feature>
<comment type="similarity">
    <text evidence="2">Belongs to the branched chain amino acid transporter family.</text>
</comment>
<dbReference type="Pfam" id="PF05525">
    <property type="entry name" value="Branch_AA_trans"/>
    <property type="match status" value="1"/>
</dbReference>
<dbReference type="EMBL" id="JADKMY010000003">
    <property type="protein sequence ID" value="MBF4554158.1"/>
    <property type="molecule type" value="Genomic_DNA"/>
</dbReference>
<dbReference type="InterPro" id="IPR004685">
    <property type="entry name" value="Brnchd-chn_aa_trnsp_Livcs"/>
</dbReference>
<evidence type="ECO:0000313" key="10">
    <source>
        <dbReference type="EMBL" id="MBF4554158.1"/>
    </source>
</evidence>
<reference evidence="10 11" key="1">
    <citation type="submission" date="2020-10" db="EMBL/GenBank/DDBJ databases">
        <title>Novel species in genus Corynebacterium.</title>
        <authorList>
            <person name="Zhang G."/>
        </authorList>
    </citation>
    <scope>NUCLEOTIDE SEQUENCE [LARGE SCALE GENOMIC DNA]</scope>
    <source>
        <strain evidence="10 11">DSM 45110</strain>
    </source>
</reference>
<protein>
    <submittedName>
        <fullName evidence="10">Branched-chain amino acid transport system II carrier protein</fullName>
    </submittedName>
</protein>